<proteinExistence type="predicted"/>
<dbReference type="EMBL" id="CP048261">
    <property type="protein sequence ID" value="QST79449.1"/>
    <property type="molecule type" value="Genomic_DNA"/>
</dbReference>
<dbReference type="SUPFAM" id="SSF54001">
    <property type="entry name" value="Cysteine proteinases"/>
    <property type="match status" value="1"/>
</dbReference>
<evidence type="ECO:0000313" key="2">
    <source>
        <dbReference type="Proteomes" id="UP000011074"/>
    </source>
</evidence>
<protein>
    <submittedName>
        <fullName evidence="1">Uncharacterized protein</fullName>
    </submittedName>
</protein>
<evidence type="ECO:0000313" key="1">
    <source>
        <dbReference type="EMBL" id="QST79449.1"/>
    </source>
</evidence>
<gene>
    <name evidence="1" type="ORF">SRIM_004000</name>
</gene>
<dbReference type="Proteomes" id="UP000011074">
    <property type="component" value="Chromosome"/>
</dbReference>
<sequence>MWWKNGDGGKMHKLDDLASSFTKCAPRHSKPKAGDAIRYNQHTATVADDHVANVVRISGSKITVVGGNQGTPGSVSTRT</sequence>
<dbReference type="InterPro" id="IPR038765">
    <property type="entry name" value="Papain-like_cys_pep_sf"/>
</dbReference>
<dbReference type="AlphaFoldDB" id="L8EPY0"/>
<reference evidence="1" key="1">
    <citation type="submission" date="2012-12" db="EMBL/GenBank/DDBJ databases">
        <authorList>
            <person name="Pethick F.E."/>
            <person name="MacFadyen A.C."/>
            <person name="Tang Z."/>
            <person name="Sangal V."/>
            <person name="Tze-Tze L."/>
            <person name="Chu J."/>
            <person name="Guo M."/>
            <person name="Kirby R."/>
            <person name="Hoskisson P.A."/>
            <person name="Herron P.R."/>
            <person name="Hunter I.S."/>
        </authorList>
    </citation>
    <scope>NUCLEOTIDE SEQUENCE</scope>
    <source>
        <strain evidence="1">ATCC 10970</strain>
    </source>
</reference>
<organism evidence="1 2">
    <name type="scientific">Streptomyces rimosus subsp. rimosus (strain ATCC 10970 / DSM 40260 / JCM 4667 / NRRL 2234)</name>
    <dbReference type="NCBI Taxonomy" id="1265868"/>
    <lineage>
        <taxon>Bacteria</taxon>
        <taxon>Bacillati</taxon>
        <taxon>Actinomycetota</taxon>
        <taxon>Actinomycetes</taxon>
        <taxon>Kitasatosporales</taxon>
        <taxon>Streptomycetaceae</taxon>
        <taxon>Streptomyces</taxon>
    </lineage>
</organism>
<accession>L8EPY0</accession>
<reference evidence="1" key="2">
    <citation type="submission" date="2020-01" db="EMBL/GenBank/DDBJ databases">
        <authorList>
            <person name="Algora L."/>
            <person name="Schniete J.K."/>
            <person name="MacFadyen A."/>
            <person name="Hoskisson P.A."/>
            <person name="Hunter I.S."/>
            <person name="Herron P.R."/>
        </authorList>
    </citation>
    <scope>NUCLEOTIDE SEQUENCE</scope>
    <source>
        <strain evidence="1">ATCC 10970</strain>
    </source>
</reference>
<reference evidence="1" key="3">
    <citation type="journal article" date="2021" name="bioRxiv">
        <title>Bilateral symmetry of linear streptomycete chromosomes.</title>
        <authorList>
            <person name="Algora-Gallardo L."/>
            <person name="Schniete J.K."/>
            <person name="Mark D.R."/>
            <person name="Hunter I.S."/>
            <person name="Herron P.R."/>
        </authorList>
    </citation>
    <scope>NUCLEOTIDE SEQUENCE</scope>
    <source>
        <strain evidence="1">ATCC 10970</strain>
    </source>
</reference>
<name>L8EPY0_STRR1</name>